<evidence type="ECO:0000313" key="3">
    <source>
        <dbReference type="Proteomes" id="UP000509626"/>
    </source>
</evidence>
<evidence type="ECO:0000313" key="2">
    <source>
        <dbReference type="EMBL" id="QLG60363.1"/>
    </source>
</evidence>
<dbReference type="OrthoDB" id="202667at2157"/>
<proteinExistence type="predicted"/>
<dbReference type="PROSITE" id="PS51257">
    <property type="entry name" value="PROKAR_LIPOPROTEIN"/>
    <property type="match status" value="1"/>
</dbReference>
<reference evidence="2 3" key="1">
    <citation type="submission" date="2020-06" db="EMBL/GenBank/DDBJ databases">
        <title>NJ-3-1, isolated from saline soil.</title>
        <authorList>
            <person name="Cui H.L."/>
            <person name="Shi X."/>
        </authorList>
    </citation>
    <scope>NUCLEOTIDE SEQUENCE [LARGE SCALE GENOMIC DNA]</scope>
    <source>
        <strain evidence="2 3">NJ-3-1</strain>
    </source>
</reference>
<gene>
    <name evidence="2" type="ORF">HUG12_00780</name>
</gene>
<name>A0A7D5QE03_9EURY</name>
<dbReference type="Proteomes" id="UP000509626">
    <property type="component" value="Chromosome"/>
</dbReference>
<sequence length="189" mass="20443">MREMHNSRRSYLKAAGAAASVAILGGCIGNGTAEQSRGTPESIQEKSVQLSQDNGPFTDREEGFDEVIDIVEAGADDTGEESINPVLEEARGDDTLVKFPPGTYLLTDTVRFTGFSNFGLIGQDATIKIGPHRGFRTDVAFKFGVPYSPGNGLLVESLTFDQSEPGRGVKVIQASMDDGLRVRDIHHRR</sequence>
<dbReference type="GeneID" id="56035949"/>
<accession>A0A7D5QE03</accession>
<dbReference type="KEGG" id="halu:HUG12_00780"/>
<keyword evidence="3" id="KW-1185">Reference proteome</keyword>
<protein>
    <submittedName>
        <fullName evidence="2">Twin-arginine translocation signal domain-containing protein</fullName>
    </submittedName>
</protein>
<dbReference type="EMBL" id="CP058579">
    <property type="protein sequence ID" value="QLG60363.1"/>
    <property type="molecule type" value="Genomic_DNA"/>
</dbReference>
<feature type="compositionally biased region" description="Polar residues" evidence="1">
    <location>
        <begin position="33"/>
        <end position="55"/>
    </location>
</feature>
<feature type="region of interest" description="Disordered" evidence="1">
    <location>
        <begin position="33"/>
        <end position="59"/>
    </location>
</feature>
<dbReference type="RefSeq" id="WP_179266949.1">
    <property type="nucleotide sequence ID" value="NZ_CP058579.1"/>
</dbReference>
<dbReference type="AlphaFoldDB" id="A0A7D5QE03"/>
<dbReference type="PROSITE" id="PS51318">
    <property type="entry name" value="TAT"/>
    <property type="match status" value="1"/>
</dbReference>
<evidence type="ECO:0000256" key="1">
    <source>
        <dbReference type="SAM" id="MobiDB-lite"/>
    </source>
</evidence>
<dbReference type="InterPro" id="IPR006311">
    <property type="entry name" value="TAT_signal"/>
</dbReference>
<organism evidence="2 3">
    <name type="scientific">Halorarum salinum</name>
    <dbReference type="NCBI Taxonomy" id="2743089"/>
    <lineage>
        <taxon>Archaea</taxon>
        <taxon>Methanobacteriati</taxon>
        <taxon>Methanobacteriota</taxon>
        <taxon>Stenosarchaea group</taxon>
        <taxon>Halobacteria</taxon>
        <taxon>Halobacteriales</taxon>
        <taxon>Haloferacaceae</taxon>
        <taxon>Halorarum</taxon>
    </lineage>
</organism>